<feature type="domain" description="RES" evidence="1">
    <location>
        <begin position="7"/>
        <end position="57"/>
    </location>
</feature>
<dbReference type="EMBL" id="JZWI01000004">
    <property type="protein sequence ID" value="KLN58097.1"/>
    <property type="molecule type" value="Genomic_DNA"/>
</dbReference>
<comment type="caution">
    <text evidence="2">The sequence shown here is derived from an EMBL/GenBank/DDBJ whole genome shotgun (WGS) entry which is preliminary data.</text>
</comment>
<evidence type="ECO:0000259" key="1">
    <source>
        <dbReference type="Pfam" id="PF08808"/>
    </source>
</evidence>
<keyword evidence="3" id="KW-1185">Reference proteome</keyword>
<dbReference type="InterPro" id="IPR014914">
    <property type="entry name" value="RES_dom"/>
</dbReference>
<proteinExistence type="predicted"/>
<evidence type="ECO:0000313" key="3">
    <source>
        <dbReference type="Proteomes" id="UP000035170"/>
    </source>
</evidence>
<organism evidence="2 3">
    <name type="scientific">Variovorax paradoxus</name>
    <dbReference type="NCBI Taxonomy" id="34073"/>
    <lineage>
        <taxon>Bacteria</taxon>
        <taxon>Pseudomonadati</taxon>
        <taxon>Pseudomonadota</taxon>
        <taxon>Betaproteobacteria</taxon>
        <taxon>Burkholderiales</taxon>
        <taxon>Comamonadaceae</taxon>
        <taxon>Variovorax</taxon>
    </lineage>
</organism>
<sequence>MTRKQLIDTEKDQYPVTRKWAVALLRQCPQAQGLSWASRQDDSARAVVLFGDRIADGVLQAGDGSHSLTDDPGTYDAVLDLADRIGVSIIPGKS</sequence>
<dbReference type="PATRIC" id="fig|34073.19.peg.647"/>
<dbReference type="AlphaFoldDB" id="A0A0H2MBQ4"/>
<protein>
    <submittedName>
        <fullName evidence="2">RES domain protein</fullName>
    </submittedName>
</protein>
<dbReference type="Pfam" id="PF08808">
    <property type="entry name" value="RES"/>
    <property type="match status" value="1"/>
</dbReference>
<reference evidence="2 3" key="1">
    <citation type="submission" date="2015-03" db="EMBL/GenBank/DDBJ databases">
        <title>Genome sequence of Variovorax paradoxus TBEA6.</title>
        <authorList>
            <person name="Poehlein A."/>
            <person name="Schuldes J."/>
            <person name="Wuebbeler J.H."/>
            <person name="Hiessl S."/>
            <person name="Steinbuechel A."/>
            <person name="Daniel R."/>
        </authorList>
    </citation>
    <scope>NUCLEOTIDE SEQUENCE [LARGE SCALE GENOMIC DNA]</scope>
    <source>
        <strain evidence="2 3">TBEA6</strain>
    </source>
</reference>
<accession>A0A0H2MBQ4</accession>
<gene>
    <name evidence="2" type="ORF">VPARA_06400</name>
</gene>
<name>A0A0H2MBQ4_VARPD</name>
<dbReference type="RefSeq" id="WP_201969918.1">
    <property type="nucleotide sequence ID" value="NZ_JZWI01000004.1"/>
</dbReference>
<evidence type="ECO:0000313" key="2">
    <source>
        <dbReference type="EMBL" id="KLN58097.1"/>
    </source>
</evidence>
<dbReference type="Proteomes" id="UP000035170">
    <property type="component" value="Unassembled WGS sequence"/>
</dbReference>